<keyword evidence="8" id="KW-0406">Ion transport</keyword>
<keyword evidence="6" id="KW-0630">Potassium</keyword>
<evidence type="ECO:0000256" key="11">
    <source>
        <dbReference type="SAM" id="Phobius"/>
    </source>
</evidence>
<comment type="subcellular location">
    <subcellularLocation>
        <location evidence="1">Membrane</location>
        <topology evidence="1">Multi-pass membrane protein</topology>
    </subcellularLocation>
</comment>
<dbReference type="Pfam" id="PF00520">
    <property type="entry name" value="Ion_trans"/>
    <property type="match status" value="1"/>
</dbReference>
<feature type="transmembrane region" description="Helical" evidence="11">
    <location>
        <begin position="217"/>
        <end position="242"/>
    </location>
</feature>
<dbReference type="InterPro" id="IPR014710">
    <property type="entry name" value="RmlC-like_jellyroll"/>
</dbReference>
<dbReference type="CDD" id="cd00038">
    <property type="entry name" value="CAP_ED"/>
    <property type="match status" value="1"/>
</dbReference>
<gene>
    <name evidence="13" type="ORF">PZ740_13335</name>
</gene>
<keyword evidence="10" id="KW-0407">Ion channel</keyword>
<evidence type="ECO:0000256" key="5">
    <source>
        <dbReference type="ARBA" id="ARBA00022826"/>
    </source>
</evidence>
<dbReference type="InterPro" id="IPR005821">
    <property type="entry name" value="Ion_trans_dom"/>
</dbReference>
<keyword evidence="2" id="KW-0813">Transport</keyword>
<feature type="domain" description="Cyclic nucleotide-binding" evidence="12">
    <location>
        <begin position="262"/>
        <end position="376"/>
    </location>
</feature>
<evidence type="ECO:0000256" key="3">
    <source>
        <dbReference type="ARBA" id="ARBA00022538"/>
    </source>
</evidence>
<dbReference type="Gene3D" id="2.60.120.10">
    <property type="entry name" value="Jelly Rolls"/>
    <property type="match status" value="1"/>
</dbReference>
<dbReference type="PANTHER" id="PTHR11537:SF254">
    <property type="entry name" value="POTASSIUM VOLTAGE-GATED CHANNEL PROTEIN SHAB"/>
    <property type="match status" value="1"/>
</dbReference>
<dbReference type="PANTHER" id="PTHR11537">
    <property type="entry name" value="VOLTAGE-GATED POTASSIUM CHANNEL"/>
    <property type="match status" value="1"/>
</dbReference>
<dbReference type="InterPro" id="IPR028325">
    <property type="entry name" value="VG_K_chnl"/>
</dbReference>
<reference evidence="13 14" key="1">
    <citation type="submission" date="2023-03" db="EMBL/GenBank/DDBJ databases">
        <title>YIM 152171 draft genome.</title>
        <authorList>
            <person name="Yang Z."/>
        </authorList>
    </citation>
    <scope>NUCLEOTIDE SEQUENCE [LARGE SCALE GENOMIC DNA]</scope>
    <source>
        <strain evidence="13 14">YIM 152171</strain>
    </source>
</reference>
<keyword evidence="3" id="KW-0633">Potassium transport</keyword>
<protein>
    <submittedName>
        <fullName evidence="13">Cyclic nucleotide-gated ion channel</fullName>
    </submittedName>
</protein>
<dbReference type="PROSITE" id="PS50042">
    <property type="entry name" value="CNMP_BINDING_3"/>
    <property type="match status" value="1"/>
</dbReference>
<evidence type="ECO:0000256" key="8">
    <source>
        <dbReference type="ARBA" id="ARBA00023065"/>
    </source>
</evidence>
<evidence type="ECO:0000256" key="9">
    <source>
        <dbReference type="ARBA" id="ARBA00023136"/>
    </source>
</evidence>
<dbReference type="GO" id="GO:0008076">
    <property type="term" value="C:voltage-gated potassium channel complex"/>
    <property type="evidence" value="ECO:0007669"/>
    <property type="project" value="InterPro"/>
</dbReference>
<keyword evidence="4 11" id="KW-0812">Transmembrane</keyword>
<organism evidence="13 14">
    <name type="scientific">Marinimicrococcus flavescens</name>
    <dbReference type="NCBI Taxonomy" id="3031815"/>
    <lineage>
        <taxon>Bacteria</taxon>
        <taxon>Pseudomonadati</taxon>
        <taxon>Pseudomonadota</taxon>
        <taxon>Alphaproteobacteria</taxon>
        <taxon>Geminicoccales</taxon>
        <taxon>Geminicoccaceae</taxon>
        <taxon>Marinimicrococcus</taxon>
    </lineage>
</organism>
<keyword evidence="5" id="KW-0631">Potassium channel</keyword>
<dbReference type="EMBL" id="JARGEQ010000126">
    <property type="protein sequence ID" value="MDF1587364.1"/>
    <property type="molecule type" value="Genomic_DNA"/>
</dbReference>
<evidence type="ECO:0000256" key="7">
    <source>
        <dbReference type="ARBA" id="ARBA00022989"/>
    </source>
</evidence>
<feature type="transmembrane region" description="Helical" evidence="11">
    <location>
        <begin position="93"/>
        <end position="117"/>
    </location>
</feature>
<dbReference type="SUPFAM" id="SSF51206">
    <property type="entry name" value="cAMP-binding domain-like"/>
    <property type="match status" value="1"/>
</dbReference>
<evidence type="ECO:0000313" key="14">
    <source>
        <dbReference type="Proteomes" id="UP001301140"/>
    </source>
</evidence>
<comment type="caution">
    <text evidence="13">The sequence shown here is derived from an EMBL/GenBank/DDBJ whole genome shotgun (WGS) entry which is preliminary data.</text>
</comment>
<evidence type="ECO:0000256" key="6">
    <source>
        <dbReference type="ARBA" id="ARBA00022958"/>
    </source>
</evidence>
<dbReference type="PRINTS" id="PR00169">
    <property type="entry name" value="KCHANNEL"/>
</dbReference>
<dbReference type="GO" id="GO:0005249">
    <property type="term" value="F:voltage-gated potassium channel activity"/>
    <property type="evidence" value="ECO:0007669"/>
    <property type="project" value="InterPro"/>
</dbReference>
<sequence length="402" mass="43910">MSLRARIHELLEDEERLGPAARTVRGGLMALILLSVGSAVLATEPDLPPPVRDLLEAIEAFCVAVFTVEYVLRVWTSVEDRAGRYGAPLAGRLRYMATPMALVDLAAVLPFYLTLLLPVDLVFLRLLRLLRILKITRYSPALSTLQLILYNERRSLLSALLLLAVLVVLAAGFMNMAEGDIQPAVFGSIPRAMWWAIITLTTVGYGDAAPVTSLGRIIAGITALCGIGTLALPTAILGAGFAREMQKKEFFARSSMVARVPLLRHLPPAQLAEVTSLLHARMLPPRYTVLRRGEHAEAMYFIGEGRVVVRLGDRRLTLGPGSFFGELALIEGRPREITVTTLTPCRLLELDAGDFHRLIAGDPGLRETILAEARETARRHGFTLHVERDGAPAAPADQPPAR</sequence>
<feature type="transmembrane region" description="Helical" evidence="11">
    <location>
        <begin position="184"/>
        <end position="205"/>
    </location>
</feature>
<evidence type="ECO:0000256" key="1">
    <source>
        <dbReference type="ARBA" id="ARBA00004141"/>
    </source>
</evidence>
<dbReference type="SUPFAM" id="SSF81324">
    <property type="entry name" value="Voltage-gated potassium channels"/>
    <property type="match status" value="1"/>
</dbReference>
<name>A0AAP4D6K4_9PROT</name>
<evidence type="ECO:0000256" key="4">
    <source>
        <dbReference type="ARBA" id="ARBA00022692"/>
    </source>
</evidence>
<keyword evidence="7 11" id="KW-1133">Transmembrane helix</keyword>
<dbReference type="AlphaFoldDB" id="A0AAP4D6K4"/>
<evidence type="ECO:0000313" key="13">
    <source>
        <dbReference type="EMBL" id="MDF1587364.1"/>
    </source>
</evidence>
<dbReference type="RefSeq" id="WP_327789782.1">
    <property type="nucleotide sequence ID" value="NZ_JARGEQ010000126.1"/>
</dbReference>
<dbReference type="InterPro" id="IPR018490">
    <property type="entry name" value="cNMP-bd_dom_sf"/>
</dbReference>
<evidence type="ECO:0000259" key="12">
    <source>
        <dbReference type="PROSITE" id="PS50042"/>
    </source>
</evidence>
<keyword evidence="9 11" id="KW-0472">Membrane</keyword>
<evidence type="ECO:0000256" key="10">
    <source>
        <dbReference type="ARBA" id="ARBA00023303"/>
    </source>
</evidence>
<proteinExistence type="predicted"/>
<dbReference type="Proteomes" id="UP001301140">
    <property type="component" value="Unassembled WGS sequence"/>
</dbReference>
<feature type="transmembrane region" description="Helical" evidence="11">
    <location>
        <begin position="24"/>
        <end position="42"/>
    </location>
</feature>
<evidence type="ECO:0000256" key="2">
    <source>
        <dbReference type="ARBA" id="ARBA00022448"/>
    </source>
</evidence>
<dbReference type="Gene3D" id="1.10.287.70">
    <property type="match status" value="1"/>
</dbReference>
<dbReference type="Pfam" id="PF00027">
    <property type="entry name" value="cNMP_binding"/>
    <property type="match status" value="1"/>
</dbReference>
<dbReference type="GO" id="GO:0001508">
    <property type="term" value="P:action potential"/>
    <property type="evidence" value="ECO:0007669"/>
    <property type="project" value="TreeGrafter"/>
</dbReference>
<dbReference type="InterPro" id="IPR000595">
    <property type="entry name" value="cNMP-bd_dom"/>
</dbReference>
<accession>A0AAP4D6K4</accession>
<dbReference type="SMART" id="SM00100">
    <property type="entry name" value="cNMP"/>
    <property type="match status" value="1"/>
</dbReference>
<keyword evidence="14" id="KW-1185">Reference proteome</keyword>
<feature type="transmembrane region" description="Helical" evidence="11">
    <location>
        <begin position="156"/>
        <end position="177"/>
    </location>
</feature>